<dbReference type="AlphaFoldDB" id="A0A814GED8"/>
<keyword evidence="2" id="KW-1185">Reference proteome</keyword>
<sequence length="92" mass="10957">MVPQVINISIFKFYKILENYFILTWNPNNFVYIVPFKENYYQNKRKHSIDSQKNVDSEKQRKKKNLLRLSSIESNIEFLNSSPKINVAGQVD</sequence>
<proteinExistence type="predicted"/>
<evidence type="ECO:0000313" key="1">
    <source>
        <dbReference type="EMBL" id="CAF0995238.1"/>
    </source>
</evidence>
<evidence type="ECO:0000313" key="2">
    <source>
        <dbReference type="Proteomes" id="UP000663879"/>
    </source>
</evidence>
<organism evidence="1 2">
    <name type="scientific">Brachionus calyciflorus</name>
    <dbReference type="NCBI Taxonomy" id="104777"/>
    <lineage>
        <taxon>Eukaryota</taxon>
        <taxon>Metazoa</taxon>
        <taxon>Spiralia</taxon>
        <taxon>Gnathifera</taxon>
        <taxon>Rotifera</taxon>
        <taxon>Eurotatoria</taxon>
        <taxon>Monogononta</taxon>
        <taxon>Pseudotrocha</taxon>
        <taxon>Ploima</taxon>
        <taxon>Brachionidae</taxon>
        <taxon>Brachionus</taxon>
    </lineage>
</organism>
<dbReference type="EMBL" id="CAJNOC010003727">
    <property type="protein sequence ID" value="CAF0995238.1"/>
    <property type="molecule type" value="Genomic_DNA"/>
</dbReference>
<protein>
    <submittedName>
        <fullName evidence="1">Uncharacterized protein</fullName>
    </submittedName>
</protein>
<comment type="caution">
    <text evidence="1">The sequence shown here is derived from an EMBL/GenBank/DDBJ whole genome shotgun (WGS) entry which is preliminary data.</text>
</comment>
<accession>A0A814GED8</accession>
<gene>
    <name evidence="1" type="ORF">OXX778_LOCUS16121</name>
</gene>
<dbReference type="Proteomes" id="UP000663879">
    <property type="component" value="Unassembled WGS sequence"/>
</dbReference>
<reference evidence="1" key="1">
    <citation type="submission" date="2021-02" db="EMBL/GenBank/DDBJ databases">
        <authorList>
            <person name="Nowell W R."/>
        </authorList>
    </citation>
    <scope>NUCLEOTIDE SEQUENCE</scope>
    <source>
        <strain evidence="1">Ploen Becks lab</strain>
    </source>
</reference>
<name>A0A814GED8_9BILA</name>